<evidence type="ECO:0000313" key="17">
    <source>
        <dbReference type="EMBL" id="GKT17092.1"/>
    </source>
</evidence>
<proteinExistence type="inferred from homology"/>
<keyword evidence="7 15" id="KW-0812">Transmembrane</keyword>
<dbReference type="NCBIfam" id="TIGR01494">
    <property type="entry name" value="ATPase_P-type"/>
    <property type="match status" value="2"/>
</dbReference>
<dbReference type="Pfam" id="PF00689">
    <property type="entry name" value="Cation_ATPase_C"/>
    <property type="match status" value="1"/>
</dbReference>
<keyword evidence="5" id="KW-0633">Potassium transport</keyword>
<evidence type="ECO:0000256" key="10">
    <source>
        <dbReference type="ARBA" id="ARBA00022958"/>
    </source>
</evidence>
<dbReference type="Gene3D" id="2.70.150.10">
    <property type="entry name" value="Calcium-transporting ATPase, cytoplasmic transduction domain A"/>
    <property type="match status" value="1"/>
</dbReference>
<evidence type="ECO:0000256" key="14">
    <source>
        <dbReference type="ARBA" id="ARBA00023136"/>
    </source>
</evidence>
<dbReference type="InterPro" id="IPR018303">
    <property type="entry name" value="ATPase_P-typ_P_site"/>
</dbReference>
<evidence type="ECO:0000256" key="4">
    <source>
        <dbReference type="ARBA" id="ARBA00022475"/>
    </source>
</evidence>
<evidence type="ECO:0000256" key="7">
    <source>
        <dbReference type="ARBA" id="ARBA00022692"/>
    </source>
</evidence>
<dbReference type="SFLD" id="SFLDS00003">
    <property type="entry name" value="Haloacid_Dehalogenase"/>
    <property type="match status" value="1"/>
</dbReference>
<evidence type="ECO:0000259" key="16">
    <source>
        <dbReference type="SMART" id="SM00831"/>
    </source>
</evidence>
<dbReference type="Pfam" id="PF00122">
    <property type="entry name" value="E1-E2_ATPase"/>
    <property type="match status" value="1"/>
</dbReference>
<dbReference type="InterPro" id="IPR008250">
    <property type="entry name" value="ATPase_P-typ_transduc_dom_A_sf"/>
</dbReference>
<dbReference type="Gene3D" id="1.20.1110.10">
    <property type="entry name" value="Calcium-transporting ATPase, transmembrane domain"/>
    <property type="match status" value="1"/>
</dbReference>
<keyword evidence="6" id="KW-0597">Phosphoprotein</keyword>
<evidence type="ECO:0000256" key="12">
    <source>
        <dbReference type="ARBA" id="ARBA00022989"/>
    </source>
</evidence>
<feature type="transmembrane region" description="Helical" evidence="15">
    <location>
        <begin position="960"/>
        <end position="984"/>
    </location>
</feature>
<keyword evidence="10" id="KW-0630">Potassium</keyword>
<dbReference type="InterPro" id="IPR004014">
    <property type="entry name" value="ATPase_P-typ_cation-transptr_N"/>
</dbReference>
<dbReference type="SUPFAM" id="SSF81660">
    <property type="entry name" value="Metal cation-transporting ATPase, ATP-binding domain N"/>
    <property type="match status" value="1"/>
</dbReference>
<gene>
    <name evidence="17" type="ORF">ADUPG1_011038</name>
</gene>
<dbReference type="EMBL" id="BQXS01011818">
    <property type="protein sequence ID" value="GKT17092.1"/>
    <property type="molecule type" value="Genomic_DNA"/>
</dbReference>
<organism evidence="17 18">
    <name type="scientific">Aduncisulcus paluster</name>
    <dbReference type="NCBI Taxonomy" id="2918883"/>
    <lineage>
        <taxon>Eukaryota</taxon>
        <taxon>Metamonada</taxon>
        <taxon>Carpediemonas-like organisms</taxon>
        <taxon>Aduncisulcus</taxon>
    </lineage>
</organism>
<keyword evidence="9" id="KW-0067">ATP-binding</keyword>
<dbReference type="InterPro" id="IPR023299">
    <property type="entry name" value="ATPase_P-typ_cyto_dom_N"/>
</dbReference>
<dbReference type="SMART" id="SM00831">
    <property type="entry name" value="Cation_ATPase_N"/>
    <property type="match status" value="1"/>
</dbReference>
<dbReference type="SUPFAM" id="SSF81653">
    <property type="entry name" value="Calcium ATPase, transduction domain A"/>
    <property type="match status" value="1"/>
</dbReference>
<feature type="transmembrane region" description="Helical" evidence="15">
    <location>
        <begin position="166"/>
        <end position="194"/>
    </location>
</feature>
<keyword evidence="13" id="KW-0406">Ion transport</keyword>
<dbReference type="Gene3D" id="3.40.50.1000">
    <property type="entry name" value="HAD superfamily/HAD-like"/>
    <property type="match status" value="1"/>
</dbReference>
<sequence>MSDKKITAFSTFGAERKAKCDHDHALRRSRQTLEEITSEYDRHRVQMSRRSGEALGPETVGGTADCDTHENTLGGLRLSMEVFRASQELTRGSKDKSEPESVAIPDETFVEDDESGIDYIHMWNIEDVVTRLGCNVKSGLTAADREERLKEDGYNMLTPPKTTPMFVKFLICLFGSFSILLWIGALLSLGAYLIPKLAGNAADIGNIYIAIVLTFVVVATGVFTFVQEASSAAVMEGFANMIPQECRVYIDGKMQQVEAKYLVKGDLVEVNQGDKVPADIYLISTKNMKVDHSMLNGESEPLWRCPEKKFTNYMDTQNMAFSGTNVVSGSGTGIVVRCGDFTEMGKIAASASNSEEVQTPIGIEIDRFVKIISIIAIVLGVTFFAFAVIRDNMSGEIKWMTNVLFAIGIVVSNVPEGLLATVTVSLTLTAKRLEKYAVLVKNLESVETLGSCSCIASDKTGTLTQNRMSVSHLWQEGTSLMTVETVTAKECFSGLKTSEAGTAAFAKLMRVATVANKANFDDSDEEKNKMLQSVIGDASETALLRFVSTLPKMAYGDDIASPGLGGSRPPRFESYETIRDRFQIVAEIPFNSTNKYHVVIIDERNSTGKFLNYTVLMKGAPERILARSSKRYTAAGVPEDISKSSSWKSDWKAAYNDMGGRGERVLGFCEQTLDPSRFPEGYNFDTEELNFPIEDMTFCGLMSLQDPPREDVPAAVHDCRTAGVRVFMVTGDHPLTAQSIARQIGIISGESVSAQDLKTSAEGGLIAPENEAQAIVITGAELLAMDVDFLKDVMKRYREIVFARTAPEQKLMIVEAAQSLGLIVGSLGDGTNDAPALRKADIGVSMITGSDVTKEVADCILMTNNFAAIVEGVRQGRLVFENLKKSICYTLTSNIPEIMPFLLFIILGCPISLPTILILCIDIGTDLWPAISIACETAEADIMRRKPRHPTKDRLVSSKLILYAYLQIGVFQALASFACFFGSLMRHGVPLTHMVFNYDYNSPASGKYIPLEILNRAQSAAFFAIIVVQWADVLIVSRRVQSFFQNPSKNGWMYSGMVFECVLALVFIFMPGLSTALSTAPIEFIDCLGGVPYALLIFFYDEVRKLWVRNLPKSWMATYLNY</sequence>
<dbReference type="Pfam" id="PF00690">
    <property type="entry name" value="Cation_ATPase_N"/>
    <property type="match status" value="1"/>
</dbReference>
<dbReference type="InterPro" id="IPR001757">
    <property type="entry name" value="P_typ_ATPase"/>
</dbReference>
<comment type="caution">
    <text evidence="17">The sequence shown here is derived from an EMBL/GenBank/DDBJ whole genome shotgun (WGS) entry which is preliminary data.</text>
</comment>
<keyword evidence="12 15" id="KW-1133">Transmembrane helix</keyword>
<evidence type="ECO:0000256" key="6">
    <source>
        <dbReference type="ARBA" id="ARBA00022553"/>
    </source>
</evidence>
<dbReference type="SFLD" id="SFLDG00002">
    <property type="entry name" value="C1.7:_P-type_atpase_like"/>
    <property type="match status" value="1"/>
</dbReference>
<accession>A0ABQ5JYF2</accession>
<dbReference type="Pfam" id="PF08282">
    <property type="entry name" value="Hydrolase_3"/>
    <property type="match status" value="1"/>
</dbReference>
<feature type="transmembrane region" description="Helical" evidence="15">
    <location>
        <begin position="206"/>
        <end position="226"/>
    </location>
</feature>
<feature type="transmembrane region" description="Helical" evidence="15">
    <location>
        <begin position="1082"/>
        <end position="1100"/>
    </location>
</feature>
<evidence type="ECO:0000256" key="15">
    <source>
        <dbReference type="SAM" id="Phobius"/>
    </source>
</evidence>
<dbReference type="PANTHER" id="PTHR43294">
    <property type="entry name" value="SODIUM/POTASSIUM-TRANSPORTING ATPASE SUBUNIT ALPHA"/>
    <property type="match status" value="1"/>
</dbReference>
<reference evidence="17" key="1">
    <citation type="submission" date="2022-03" db="EMBL/GenBank/DDBJ databases">
        <title>Draft genome sequence of Aduncisulcus paluster, a free-living microaerophilic Fornicata.</title>
        <authorList>
            <person name="Yuyama I."/>
            <person name="Kume K."/>
            <person name="Tamura T."/>
            <person name="Inagaki Y."/>
            <person name="Hashimoto T."/>
        </authorList>
    </citation>
    <scope>NUCLEOTIDE SEQUENCE</scope>
    <source>
        <strain evidence="17">NY0171</strain>
    </source>
</reference>
<protein>
    <submittedName>
        <fullName evidence="17">Sodium/potassium-transporting ATPase subunit alpha-4</fullName>
    </submittedName>
</protein>
<feature type="domain" description="Cation-transporting P-type ATPase N-terminal" evidence="16">
    <location>
        <begin position="119"/>
        <end position="193"/>
    </location>
</feature>
<evidence type="ECO:0000256" key="9">
    <source>
        <dbReference type="ARBA" id="ARBA00022840"/>
    </source>
</evidence>
<evidence type="ECO:0000256" key="2">
    <source>
        <dbReference type="ARBA" id="ARBA00006934"/>
    </source>
</evidence>
<evidence type="ECO:0000256" key="1">
    <source>
        <dbReference type="ARBA" id="ARBA00004651"/>
    </source>
</evidence>
<evidence type="ECO:0000256" key="5">
    <source>
        <dbReference type="ARBA" id="ARBA00022538"/>
    </source>
</evidence>
<evidence type="ECO:0000256" key="3">
    <source>
        <dbReference type="ARBA" id="ARBA00022448"/>
    </source>
</evidence>
<dbReference type="PANTHER" id="PTHR43294:SF21">
    <property type="entry name" value="CATION TRANSPORTING ATPASE"/>
    <property type="match status" value="1"/>
</dbReference>
<dbReference type="Gene3D" id="3.40.1110.10">
    <property type="entry name" value="Calcium-transporting ATPase, cytoplasmic domain N"/>
    <property type="match status" value="1"/>
</dbReference>
<dbReference type="InterPro" id="IPR050510">
    <property type="entry name" value="Cation_transp_ATPase_P-type"/>
</dbReference>
<evidence type="ECO:0000256" key="11">
    <source>
        <dbReference type="ARBA" id="ARBA00022967"/>
    </source>
</evidence>
<comment type="subcellular location">
    <subcellularLocation>
        <location evidence="1">Cell membrane</location>
        <topology evidence="1">Multi-pass membrane protein</topology>
    </subcellularLocation>
</comment>
<dbReference type="InterPro" id="IPR036412">
    <property type="entry name" value="HAD-like_sf"/>
</dbReference>
<dbReference type="InterPro" id="IPR023214">
    <property type="entry name" value="HAD_sf"/>
</dbReference>
<feature type="transmembrane region" description="Helical" evidence="15">
    <location>
        <begin position="368"/>
        <end position="389"/>
    </location>
</feature>
<dbReference type="PRINTS" id="PR00121">
    <property type="entry name" value="NAKATPASE"/>
</dbReference>
<keyword evidence="3" id="KW-0813">Transport</keyword>
<dbReference type="SUPFAM" id="SSF81665">
    <property type="entry name" value="Calcium ATPase, transmembrane domain M"/>
    <property type="match status" value="1"/>
</dbReference>
<feature type="transmembrane region" description="Helical" evidence="15">
    <location>
        <begin position="1052"/>
        <end position="1070"/>
    </location>
</feature>
<dbReference type="InterPro" id="IPR023298">
    <property type="entry name" value="ATPase_P-typ_TM_dom_sf"/>
</dbReference>
<dbReference type="Pfam" id="PF13246">
    <property type="entry name" value="Cation_ATPase"/>
    <property type="match status" value="1"/>
</dbReference>
<evidence type="ECO:0000256" key="13">
    <source>
        <dbReference type="ARBA" id="ARBA00023065"/>
    </source>
</evidence>
<dbReference type="InterPro" id="IPR044492">
    <property type="entry name" value="P_typ_ATPase_HD_dom"/>
</dbReference>
<keyword evidence="11" id="KW-1278">Translocase</keyword>
<evidence type="ECO:0000256" key="8">
    <source>
        <dbReference type="ARBA" id="ARBA00022741"/>
    </source>
</evidence>
<dbReference type="InterPro" id="IPR005775">
    <property type="entry name" value="P-type_ATPase_IIC"/>
</dbReference>
<dbReference type="PROSITE" id="PS00154">
    <property type="entry name" value="ATPASE_E1_E2"/>
    <property type="match status" value="1"/>
</dbReference>
<dbReference type="InterPro" id="IPR006068">
    <property type="entry name" value="ATPase_P-typ_cation-transptr_C"/>
</dbReference>
<keyword evidence="18" id="KW-1185">Reference proteome</keyword>
<dbReference type="NCBIfam" id="TIGR01106">
    <property type="entry name" value="ATPase-IIC_X-K"/>
    <property type="match status" value="1"/>
</dbReference>
<dbReference type="InterPro" id="IPR059000">
    <property type="entry name" value="ATPase_P-type_domA"/>
</dbReference>
<dbReference type="SFLD" id="SFLDF00027">
    <property type="entry name" value="p-type_atpase"/>
    <property type="match status" value="1"/>
</dbReference>
<name>A0ABQ5JYF2_9EUKA</name>
<evidence type="ECO:0000313" key="18">
    <source>
        <dbReference type="Proteomes" id="UP001057375"/>
    </source>
</evidence>
<comment type="similarity">
    <text evidence="2">Belongs to the cation transport ATPase (P-type) (TC 3.A.3) family. Type IIC subfamily.</text>
</comment>
<keyword evidence="14 15" id="KW-0472">Membrane</keyword>
<dbReference type="PRINTS" id="PR00119">
    <property type="entry name" value="CATATPASE"/>
</dbReference>
<keyword evidence="4" id="KW-1003">Cell membrane</keyword>
<feature type="transmembrane region" description="Helical" evidence="15">
    <location>
        <begin position="1020"/>
        <end position="1040"/>
    </location>
</feature>
<dbReference type="Proteomes" id="UP001057375">
    <property type="component" value="Unassembled WGS sequence"/>
</dbReference>
<feature type="transmembrane region" description="Helical" evidence="15">
    <location>
        <begin position="898"/>
        <end position="921"/>
    </location>
</feature>
<dbReference type="SUPFAM" id="SSF56784">
    <property type="entry name" value="HAD-like"/>
    <property type="match status" value="1"/>
</dbReference>
<keyword evidence="8" id="KW-0547">Nucleotide-binding</keyword>